<evidence type="ECO:0000313" key="3">
    <source>
        <dbReference type="Proteomes" id="UP001595872"/>
    </source>
</evidence>
<dbReference type="PANTHER" id="PTHR43677:SF4">
    <property type="entry name" value="QUINONE OXIDOREDUCTASE-LIKE PROTEIN 2"/>
    <property type="match status" value="1"/>
</dbReference>
<dbReference type="InterPro" id="IPR013154">
    <property type="entry name" value="ADH-like_N"/>
</dbReference>
<dbReference type="InterPro" id="IPR051397">
    <property type="entry name" value="Zn-ADH-like_protein"/>
</dbReference>
<dbReference type="EMBL" id="JBHSIT010000012">
    <property type="protein sequence ID" value="MFC4912404.1"/>
    <property type="molecule type" value="Genomic_DNA"/>
</dbReference>
<proteinExistence type="predicted"/>
<dbReference type="Gene3D" id="3.40.50.720">
    <property type="entry name" value="NAD(P)-binding Rossmann-like Domain"/>
    <property type="match status" value="1"/>
</dbReference>
<dbReference type="PANTHER" id="PTHR43677">
    <property type="entry name" value="SHORT-CHAIN DEHYDROGENASE/REDUCTASE"/>
    <property type="match status" value="1"/>
</dbReference>
<keyword evidence="3" id="KW-1185">Reference proteome</keyword>
<dbReference type="Proteomes" id="UP001595872">
    <property type="component" value="Unassembled WGS sequence"/>
</dbReference>
<comment type="caution">
    <text evidence="2">The sequence shown here is derived from an EMBL/GenBank/DDBJ whole genome shotgun (WGS) entry which is preliminary data.</text>
</comment>
<accession>A0ABV9U989</accession>
<dbReference type="CDD" id="cd08241">
    <property type="entry name" value="QOR1"/>
    <property type="match status" value="1"/>
</dbReference>
<evidence type="ECO:0000259" key="1">
    <source>
        <dbReference type="SMART" id="SM00829"/>
    </source>
</evidence>
<evidence type="ECO:0000313" key="2">
    <source>
        <dbReference type="EMBL" id="MFC4912404.1"/>
    </source>
</evidence>
<dbReference type="SMART" id="SM00829">
    <property type="entry name" value="PKS_ER"/>
    <property type="match status" value="1"/>
</dbReference>
<dbReference type="SUPFAM" id="SSF50129">
    <property type="entry name" value="GroES-like"/>
    <property type="match status" value="1"/>
</dbReference>
<reference evidence="3" key="1">
    <citation type="journal article" date="2019" name="Int. J. Syst. Evol. Microbiol.">
        <title>The Global Catalogue of Microorganisms (GCM) 10K type strain sequencing project: providing services to taxonomists for standard genome sequencing and annotation.</title>
        <authorList>
            <consortium name="The Broad Institute Genomics Platform"/>
            <consortium name="The Broad Institute Genome Sequencing Center for Infectious Disease"/>
            <person name="Wu L."/>
            <person name="Ma J."/>
        </authorList>
    </citation>
    <scope>NUCLEOTIDE SEQUENCE [LARGE SCALE GENOMIC DNA]</scope>
    <source>
        <strain evidence="3">KLKA75</strain>
    </source>
</reference>
<dbReference type="InterPro" id="IPR036291">
    <property type="entry name" value="NAD(P)-bd_dom_sf"/>
</dbReference>
<dbReference type="Pfam" id="PF00107">
    <property type="entry name" value="ADH_zinc_N"/>
    <property type="match status" value="1"/>
</dbReference>
<dbReference type="EC" id="1.-.-.-" evidence="2"/>
<dbReference type="InterPro" id="IPR011032">
    <property type="entry name" value="GroES-like_sf"/>
</dbReference>
<protein>
    <submittedName>
        <fullName evidence="2">NADPH:quinone oxidoreductase family protein</fullName>
        <ecNumber evidence="2">1.-.-.-</ecNumber>
    </submittedName>
</protein>
<gene>
    <name evidence="2" type="ORF">ACFPCY_34245</name>
</gene>
<dbReference type="InterPro" id="IPR002364">
    <property type="entry name" value="Quin_OxRdtase/zeta-crystal_CS"/>
</dbReference>
<keyword evidence="2" id="KW-0560">Oxidoreductase</keyword>
<name>A0ABV9U989_9ACTN</name>
<dbReference type="PROSITE" id="PS01162">
    <property type="entry name" value="QOR_ZETA_CRYSTAL"/>
    <property type="match status" value="1"/>
</dbReference>
<sequence>MRAMVCEELGSVRLRDVPDPEPGPGQVAVAVEAAGVNFVDGLFVQGGYQIKPPLPFTPGSEVAGTVAAHGPGVTGPAVGTRVLAMCGLGGFAEKVLVPAAGAVPIPDDLDAPRAATFTQSFCTALFALRDRARLAAGEKVLVLGAGGGVGLAAVQVARALGADVLAAASTEDKRAAAVEAGASGVVDTTREDVKTAARAWADGGVDVVYDPVGGELAEPALRALREGGRHVVIGFASGTIPSLPLNQVLLRNRSVVGVDWGAWSMAHPLPQRALLDELLAMVAKGVLSPVAPRTAPLAEAGRVLADLLERRAVGKIALVPPGSGSRAAASATS</sequence>
<dbReference type="RefSeq" id="WP_378262279.1">
    <property type="nucleotide sequence ID" value="NZ_JBHSIT010000012.1"/>
</dbReference>
<dbReference type="InterPro" id="IPR020843">
    <property type="entry name" value="ER"/>
</dbReference>
<feature type="domain" description="Enoyl reductase (ER)" evidence="1">
    <location>
        <begin position="7"/>
        <end position="318"/>
    </location>
</feature>
<dbReference type="Gene3D" id="3.90.180.10">
    <property type="entry name" value="Medium-chain alcohol dehydrogenases, catalytic domain"/>
    <property type="match status" value="1"/>
</dbReference>
<dbReference type="GO" id="GO:0016491">
    <property type="term" value="F:oxidoreductase activity"/>
    <property type="evidence" value="ECO:0007669"/>
    <property type="project" value="UniProtKB-KW"/>
</dbReference>
<dbReference type="SUPFAM" id="SSF51735">
    <property type="entry name" value="NAD(P)-binding Rossmann-fold domains"/>
    <property type="match status" value="1"/>
</dbReference>
<dbReference type="InterPro" id="IPR013149">
    <property type="entry name" value="ADH-like_C"/>
</dbReference>
<organism evidence="2 3">
    <name type="scientific">Actinomadura gamaensis</name>
    <dbReference type="NCBI Taxonomy" id="1763541"/>
    <lineage>
        <taxon>Bacteria</taxon>
        <taxon>Bacillati</taxon>
        <taxon>Actinomycetota</taxon>
        <taxon>Actinomycetes</taxon>
        <taxon>Streptosporangiales</taxon>
        <taxon>Thermomonosporaceae</taxon>
        <taxon>Actinomadura</taxon>
    </lineage>
</organism>
<dbReference type="Pfam" id="PF08240">
    <property type="entry name" value="ADH_N"/>
    <property type="match status" value="1"/>
</dbReference>